<dbReference type="Pfam" id="PF07228">
    <property type="entry name" value="SpoIIE"/>
    <property type="match status" value="1"/>
</dbReference>
<evidence type="ECO:0000313" key="4">
    <source>
        <dbReference type="EMBL" id="QEV38207.1"/>
    </source>
</evidence>
<dbReference type="PANTHER" id="PTHR43156:SF2">
    <property type="entry name" value="STAGE II SPORULATION PROTEIN E"/>
    <property type="match status" value="1"/>
</dbReference>
<keyword evidence="1" id="KW-0378">Hydrolase</keyword>
<keyword evidence="2" id="KW-1133">Transmembrane helix</keyword>
<feature type="domain" description="PPM-type phosphatase" evidence="3">
    <location>
        <begin position="143"/>
        <end position="365"/>
    </location>
</feature>
<protein>
    <submittedName>
        <fullName evidence="4">Serine/threonine-protein phosphatase</fullName>
    </submittedName>
</protein>
<gene>
    <name evidence="4" type="ORF">CP978_06330</name>
</gene>
<dbReference type="PANTHER" id="PTHR43156">
    <property type="entry name" value="STAGE II SPORULATION PROTEIN E-RELATED"/>
    <property type="match status" value="1"/>
</dbReference>
<proteinExistence type="predicted"/>
<feature type="transmembrane region" description="Helical" evidence="2">
    <location>
        <begin position="59"/>
        <end position="79"/>
    </location>
</feature>
<dbReference type="Gene3D" id="3.60.40.10">
    <property type="entry name" value="PPM-type phosphatase domain"/>
    <property type="match status" value="1"/>
</dbReference>
<evidence type="ECO:0000259" key="3">
    <source>
        <dbReference type="SMART" id="SM00331"/>
    </source>
</evidence>
<dbReference type="InterPro" id="IPR036457">
    <property type="entry name" value="PPM-type-like_dom_sf"/>
</dbReference>
<reference evidence="4 5" key="1">
    <citation type="submission" date="2017-09" db="EMBL/GenBank/DDBJ databases">
        <title>Streptomyces genome completion.</title>
        <authorList>
            <person name="Lee N."/>
            <person name="Cho B.-K."/>
        </authorList>
    </citation>
    <scope>NUCLEOTIDE SEQUENCE [LARGE SCALE GENOMIC DNA]</scope>
    <source>
        <strain evidence="4 5">ATCC 14899</strain>
    </source>
</reference>
<dbReference type="Proteomes" id="UP000325763">
    <property type="component" value="Chromosome"/>
</dbReference>
<feature type="transmembrane region" description="Helical" evidence="2">
    <location>
        <begin position="20"/>
        <end position="39"/>
    </location>
</feature>
<dbReference type="SMART" id="SM00331">
    <property type="entry name" value="PP2C_SIG"/>
    <property type="match status" value="1"/>
</dbReference>
<evidence type="ECO:0000313" key="5">
    <source>
        <dbReference type="Proteomes" id="UP000325763"/>
    </source>
</evidence>
<dbReference type="SUPFAM" id="SSF81606">
    <property type="entry name" value="PP2C-like"/>
    <property type="match status" value="1"/>
</dbReference>
<evidence type="ECO:0000256" key="2">
    <source>
        <dbReference type="SAM" id="Phobius"/>
    </source>
</evidence>
<dbReference type="EMBL" id="CP023747">
    <property type="protein sequence ID" value="QEV38207.1"/>
    <property type="molecule type" value="Genomic_DNA"/>
</dbReference>
<name>A0A5P2W1P8_9ACTN</name>
<accession>A0A5P2W1P8</accession>
<keyword evidence="2" id="KW-0472">Membrane</keyword>
<dbReference type="AlphaFoldDB" id="A0A5P2W1P8"/>
<dbReference type="GO" id="GO:0016791">
    <property type="term" value="F:phosphatase activity"/>
    <property type="evidence" value="ECO:0007669"/>
    <property type="project" value="TreeGrafter"/>
</dbReference>
<feature type="transmembrane region" description="Helical" evidence="2">
    <location>
        <begin position="91"/>
        <end position="110"/>
    </location>
</feature>
<keyword evidence="2" id="KW-0812">Transmembrane</keyword>
<dbReference type="InterPro" id="IPR001932">
    <property type="entry name" value="PPM-type_phosphatase-like_dom"/>
</dbReference>
<evidence type="ECO:0000256" key="1">
    <source>
        <dbReference type="ARBA" id="ARBA00022801"/>
    </source>
</evidence>
<sequence length="399" mass="42624">MTSRRLSARRCRSWCEARGLLAVPLTLIVVTVAVHLATPGHPHVGPLLVIAPALAAVRLGPRLIVLTGVLALMCQVAIAMLQRDLSSADRVAQLLALIGVSGFAAVMSAGRERSARELRRVSQVCETAQELVLQPLPPRIGPLHLAAVYLSAENEMHIGGDLYAAARIKRGTRLIVGDVRGKGLAAVGDAALLMGAFRAVAHLPMTLAQLTAHLDTSVCGRQAELAAPDHHAHECFITAVLLEIPDHPAAARIAYCGHPPPLLLRPGHTAAALSPRLPGPPLGLDIGTPCYDVDTFDFGAGDLLLLYTDGVIEARNTRGEFYPLLERAAWKGERPEDFLERLRTDLLAHAGGRLDDDAAMIAIERPAGVIQQGHGNLRRDRPANLFSPAAGRVGARRLR</sequence>
<organism evidence="4 5">
    <name type="scientific">Streptomyces nodosus</name>
    <dbReference type="NCBI Taxonomy" id="40318"/>
    <lineage>
        <taxon>Bacteria</taxon>
        <taxon>Bacillati</taxon>
        <taxon>Actinomycetota</taxon>
        <taxon>Actinomycetes</taxon>
        <taxon>Kitasatosporales</taxon>
        <taxon>Streptomycetaceae</taxon>
        <taxon>Streptomyces</taxon>
    </lineage>
</organism>
<dbReference type="KEGG" id="snq:CP978_06330"/>
<dbReference type="InterPro" id="IPR052016">
    <property type="entry name" value="Bact_Sigma-Reg"/>
</dbReference>